<dbReference type="Pfam" id="PF17921">
    <property type="entry name" value="Integrase_H2C2"/>
    <property type="match status" value="1"/>
</dbReference>
<name>A0ABQ4ZQ84_9ASTR</name>
<feature type="domain" description="Integrase zinc-binding" evidence="2">
    <location>
        <begin position="284"/>
        <end position="339"/>
    </location>
</feature>
<protein>
    <submittedName>
        <fullName evidence="3">Reverse transcriptase domain-containing protein</fullName>
    </submittedName>
</protein>
<gene>
    <name evidence="3" type="ORF">Tco_0774267</name>
</gene>
<evidence type="ECO:0000313" key="3">
    <source>
        <dbReference type="EMBL" id="GJS91631.1"/>
    </source>
</evidence>
<accession>A0ABQ4ZQ84</accession>
<feature type="compositionally biased region" description="Basic and acidic residues" evidence="1">
    <location>
        <begin position="229"/>
        <end position="242"/>
    </location>
</feature>
<reference evidence="3" key="1">
    <citation type="journal article" date="2022" name="Int. J. Mol. Sci.">
        <title>Draft Genome of Tanacetum Coccineum: Genomic Comparison of Closely Related Tanacetum-Family Plants.</title>
        <authorList>
            <person name="Yamashiro T."/>
            <person name="Shiraishi A."/>
            <person name="Nakayama K."/>
            <person name="Satake H."/>
        </authorList>
    </citation>
    <scope>NUCLEOTIDE SEQUENCE</scope>
</reference>
<dbReference type="PANTHER" id="PTHR47266">
    <property type="entry name" value="ENDONUCLEASE-RELATED"/>
    <property type="match status" value="1"/>
</dbReference>
<proteinExistence type="predicted"/>
<evidence type="ECO:0000313" key="4">
    <source>
        <dbReference type="Proteomes" id="UP001151760"/>
    </source>
</evidence>
<keyword evidence="4" id="KW-1185">Reference proteome</keyword>
<dbReference type="Gene3D" id="1.10.340.70">
    <property type="match status" value="1"/>
</dbReference>
<keyword evidence="3" id="KW-0808">Transferase</keyword>
<feature type="region of interest" description="Disordered" evidence="1">
    <location>
        <begin position="198"/>
        <end position="242"/>
    </location>
</feature>
<dbReference type="EMBL" id="BQNB010011521">
    <property type="protein sequence ID" value="GJS91631.1"/>
    <property type="molecule type" value="Genomic_DNA"/>
</dbReference>
<keyword evidence="3" id="KW-0695">RNA-directed DNA polymerase</keyword>
<dbReference type="InterPro" id="IPR052160">
    <property type="entry name" value="Gypsy_RT_Integrase-like"/>
</dbReference>
<dbReference type="GO" id="GO:0003964">
    <property type="term" value="F:RNA-directed DNA polymerase activity"/>
    <property type="evidence" value="ECO:0007669"/>
    <property type="project" value="UniProtKB-KW"/>
</dbReference>
<organism evidence="3 4">
    <name type="scientific">Tanacetum coccineum</name>
    <dbReference type="NCBI Taxonomy" id="301880"/>
    <lineage>
        <taxon>Eukaryota</taxon>
        <taxon>Viridiplantae</taxon>
        <taxon>Streptophyta</taxon>
        <taxon>Embryophyta</taxon>
        <taxon>Tracheophyta</taxon>
        <taxon>Spermatophyta</taxon>
        <taxon>Magnoliopsida</taxon>
        <taxon>eudicotyledons</taxon>
        <taxon>Gunneridae</taxon>
        <taxon>Pentapetalae</taxon>
        <taxon>asterids</taxon>
        <taxon>campanulids</taxon>
        <taxon>Asterales</taxon>
        <taxon>Asteraceae</taxon>
        <taxon>Asteroideae</taxon>
        <taxon>Anthemideae</taxon>
        <taxon>Anthemidinae</taxon>
        <taxon>Tanacetum</taxon>
    </lineage>
</organism>
<sequence length="381" mass="44220">METSPMKKQIARVPIVKISPIVFPEDLPGLTHKQTKWNSHRSRYLVPAPVARALIGLAPSEMKNWRNQLQGFRPKACIRPLFVTIWELQVIRQEERWFVRMCIDYRELNNSKTVKSFRYQEMMTYSNQLHRLECLHEDRLGLEQARARRASEDNIGVVEEREVVCKFSIVILDSHNTNGDSSVVRSCGYYRNSIDGFSKDRKPNDQAYSKEGKVGGAKNKKQRSNYLKQETEDRNRGNHQSEDVGGMLIENAKFPEALRMEKLEPRTDGTLCLNGRSWLPCYGNLRTVIMHESHKSKYSIHPGSEKMYQDVKKLYWLSNMKADIATYVSKCLTCAKVKAEHQRQSGLLVQPEIPQWKWDNITMDFVTKLPKSYSRVMTPFG</sequence>
<dbReference type="Proteomes" id="UP001151760">
    <property type="component" value="Unassembled WGS sequence"/>
</dbReference>
<feature type="compositionally biased region" description="Basic and acidic residues" evidence="1">
    <location>
        <begin position="198"/>
        <end position="213"/>
    </location>
</feature>
<evidence type="ECO:0000259" key="2">
    <source>
        <dbReference type="Pfam" id="PF17921"/>
    </source>
</evidence>
<reference evidence="3" key="2">
    <citation type="submission" date="2022-01" db="EMBL/GenBank/DDBJ databases">
        <authorList>
            <person name="Yamashiro T."/>
            <person name="Shiraishi A."/>
            <person name="Satake H."/>
            <person name="Nakayama K."/>
        </authorList>
    </citation>
    <scope>NUCLEOTIDE SEQUENCE</scope>
</reference>
<keyword evidence="3" id="KW-0548">Nucleotidyltransferase</keyword>
<comment type="caution">
    <text evidence="3">The sequence shown here is derived from an EMBL/GenBank/DDBJ whole genome shotgun (WGS) entry which is preliminary data.</text>
</comment>
<dbReference type="InterPro" id="IPR041588">
    <property type="entry name" value="Integrase_H2C2"/>
</dbReference>
<evidence type="ECO:0000256" key="1">
    <source>
        <dbReference type="SAM" id="MobiDB-lite"/>
    </source>
</evidence>